<evidence type="ECO:0000313" key="1">
    <source>
        <dbReference type="EMBL" id="KAK4799576.1"/>
    </source>
</evidence>
<name>A0AAN7RIJ3_TRANT</name>
<dbReference type="InterPro" id="IPR046960">
    <property type="entry name" value="PPR_At4g14850-like_plant"/>
</dbReference>
<dbReference type="EMBL" id="JAXQNO010000004">
    <property type="protein sequence ID" value="KAK4799576.1"/>
    <property type="molecule type" value="Genomic_DNA"/>
</dbReference>
<sequence>MIAGYVLVENGYMALALFQKMREVREIPDDYTFASMFKAWSSLGGFLEGSQMHGFLITIGFPILSRAAVAGAIVDFYIKVESPKEVDGLVISSLIGVFADFALAEQGKQMHAYTVKVPCGWDISVVKFYS</sequence>
<dbReference type="GO" id="GO:0009451">
    <property type="term" value="P:RNA modification"/>
    <property type="evidence" value="ECO:0007669"/>
    <property type="project" value="InterPro"/>
</dbReference>
<dbReference type="PANTHER" id="PTHR24015">
    <property type="entry name" value="OS07G0578800 PROTEIN-RELATED"/>
    <property type="match status" value="1"/>
</dbReference>
<protein>
    <recommendedName>
        <fullName evidence="3">Pentatricopeptide repeat-containing protein</fullName>
    </recommendedName>
</protein>
<dbReference type="GO" id="GO:0003723">
    <property type="term" value="F:RNA binding"/>
    <property type="evidence" value="ECO:0007669"/>
    <property type="project" value="InterPro"/>
</dbReference>
<reference evidence="1 2" key="1">
    <citation type="journal article" date="2023" name="Hortic Res">
        <title>Pangenome of water caltrop reveals structural variations and asymmetric subgenome divergence after allopolyploidization.</title>
        <authorList>
            <person name="Zhang X."/>
            <person name="Chen Y."/>
            <person name="Wang L."/>
            <person name="Yuan Y."/>
            <person name="Fang M."/>
            <person name="Shi L."/>
            <person name="Lu R."/>
            <person name="Comes H.P."/>
            <person name="Ma Y."/>
            <person name="Chen Y."/>
            <person name="Huang G."/>
            <person name="Zhou Y."/>
            <person name="Zheng Z."/>
            <person name="Qiu Y."/>
        </authorList>
    </citation>
    <scope>NUCLEOTIDE SEQUENCE [LARGE SCALE GENOMIC DNA]</scope>
    <source>
        <strain evidence="1">F231</strain>
    </source>
</reference>
<comment type="caution">
    <text evidence="1">The sequence shown here is derived from an EMBL/GenBank/DDBJ whole genome shotgun (WGS) entry which is preliminary data.</text>
</comment>
<evidence type="ECO:0008006" key="3">
    <source>
        <dbReference type="Google" id="ProtNLM"/>
    </source>
</evidence>
<proteinExistence type="predicted"/>
<keyword evidence="2" id="KW-1185">Reference proteome</keyword>
<dbReference type="Proteomes" id="UP001346149">
    <property type="component" value="Unassembled WGS sequence"/>
</dbReference>
<gene>
    <name evidence="1" type="ORF">SAY86_024941</name>
</gene>
<accession>A0AAN7RIJ3</accession>
<dbReference type="AlphaFoldDB" id="A0AAN7RIJ3"/>
<organism evidence="1 2">
    <name type="scientific">Trapa natans</name>
    <name type="common">Water chestnut</name>
    <dbReference type="NCBI Taxonomy" id="22666"/>
    <lineage>
        <taxon>Eukaryota</taxon>
        <taxon>Viridiplantae</taxon>
        <taxon>Streptophyta</taxon>
        <taxon>Embryophyta</taxon>
        <taxon>Tracheophyta</taxon>
        <taxon>Spermatophyta</taxon>
        <taxon>Magnoliopsida</taxon>
        <taxon>eudicotyledons</taxon>
        <taxon>Gunneridae</taxon>
        <taxon>Pentapetalae</taxon>
        <taxon>rosids</taxon>
        <taxon>malvids</taxon>
        <taxon>Myrtales</taxon>
        <taxon>Lythraceae</taxon>
        <taxon>Trapa</taxon>
    </lineage>
</organism>
<evidence type="ECO:0000313" key="2">
    <source>
        <dbReference type="Proteomes" id="UP001346149"/>
    </source>
</evidence>